<evidence type="ECO:0000313" key="2">
    <source>
        <dbReference type="EMBL" id="SMR77569.1"/>
    </source>
</evidence>
<dbReference type="EMBL" id="FXWV01000014">
    <property type="protein sequence ID" value="SMR77569.1"/>
    <property type="molecule type" value="Genomic_DNA"/>
</dbReference>
<gene>
    <name evidence="2" type="ORF">SAMN04487964_11460</name>
</gene>
<accession>A0ABY1S3C6</accession>
<evidence type="ECO:0000256" key="1">
    <source>
        <dbReference type="SAM" id="Phobius"/>
    </source>
</evidence>
<evidence type="ECO:0000313" key="3">
    <source>
        <dbReference type="Proteomes" id="UP001159257"/>
    </source>
</evidence>
<dbReference type="Proteomes" id="UP001159257">
    <property type="component" value="Unassembled WGS sequence"/>
</dbReference>
<dbReference type="RefSeq" id="WP_239040428.1">
    <property type="nucleotide sequence ID" value="NZ_BAAAEY010000013.1"/>
</dbReference>
<protein>
    <recommendedName>
        <fullName evidence="4">DUF4149 domain-containing protein</fullName>
    </recommendedName>
</protein>
<evidence type="ECO:0008006" key="4">
    <source>
        <dbReference type="Google" id="ProtNLM"/>
    </source>
</evidence>
<organism evidence="2 3">
    <name type="scientific">Marinobacterium sediminicola</name>
    <dbReference type="NCBI Taxonomy" id="518898"/>
    <lineage>
        <taxon>Bacteria</taxon>
        <taxon>Pseudomonadati</taxon>
        <taxon>Pseudomonadota</taxon>
        <taxon>Gammaproteobacteria</taxon>
        <taxon>Oceanospirillales</taxon>
        <taxon>Oceanospirillaceae</taxon>
        <taxon>Marinobacterium</taxon>
    </lineage>
</organism>
<feature type="transmembrane region" description="Helical" evidence="1">
    <location>
        <begin position="63"/>
        <end position="81"/>
    </location>
</feature>
<keyword evidence="1" id="KW-1133">Transmembrane helix</keyword>
<proteinExistence type="predicted"/>
<feature type="transmembrane region" description="Helical" evidence="1">
    <location>
        <begin position="12"/>
        <end position="29"/>
    </location>
</feature>
<keyword evidence="1" id="KW-0812">Transmembrane</keyword>
<keyword evidence="3" id="KW-1185">Reference proteome</keyword>
<feature type="transmembrane region" description="Helical" evidence="1">
    <location>
        <begin position="41"/>
        <end position="56"/>
    </location>
</feature>
<sequence>MKPTTLGWMGTLLLFVGVFTPIVSVPFMGNVNYFRNGEGDGVLVLILAGISAILLLKEKLRGLYLTAGLSLAVMLFSFFHFQSGMSEVRTEMEKDLAGNPFRGLADMAMESVQLQWGWAVLLVGVGLQLACAHSQNSK</sequence>
<feature type="transmembrane region" description="Helical" evidence="1">
    <location>
        <begin position="114"/>
        <end position="132"/>
    </location>
</feature>
<comment type="caution">
    <text evidence="2">The sequence shown here is derived from an EMBL/GenBank/DDBJ whole genome shotgun (WGS) entry which is preliminary data.</text>
</comment>
<name>A0ABY1S3C6_9GAMM</name>
<reference evidence="2 3" key="1">
    <citation type="submission" date="2017-05" db="EMBL/GenBank/DDBJ databases">
        <authorList>
            <person name="Varghese N."/>
            <person name="Submissions S."/>
        </authorList>
    </citation>
    <scope>NUCLEOTIDE SEQUENCE [LARGE SCALE GENOMIC DNA]</scope>
    <source>
        <strain evidence="2 3">CGMCC 1.7287</strain>
    </source>
</reference>
<keyword evidence="1" id="KW-0472">Membrane</keyword>